<accession>A0A1G1YG40</accession>
<dbReference type="Gene3D" id="3.40.50.2000">
    <property type="entry name" value="Glycogen Phosphorylase B"/>
    <property type="match status" value="2"/>
</dbReference>
<dbReference type="AlphaFoldDB" id="A0A1G1YG40"/>
<evidence type="ECO:0000313" key="4">
    <source>
        <dbReference type="Proteomes" id="UP000177310"/>
    </source>
</evidence>
<sequence>MVKILYIVTLSELGGAQRYVADLATNLPKNQYEVAVAAGGSGPLFGQLSAQGIVVYQLKNLVRQINPIKDVAAYFELKKLIKAIKPDVVHLNSSKAGVIGSVAAAHAGVPKIIYTVHGFAFNESLAAGKKWLYRLAERYSSRYKHALIFISAFDRLTSASLGLSSRQQLVTIHNGVNPPALLPQPQARQALGLPVDKIIIGSIANFYPTKDLATLVRAVGIISQRQPMLHLALIGDGIERPALEAEIKRLGLADRVTLCGQRPQPGQYLGAFDVYVCSSVKEGFPFSILEAMAAGLPIVSTNVGGILEMITNSATGVLVEPKDPQAMADAITSLLSDQIQVDRLGRQAQQAVREKFSLERMIKETTKVYQS</sequence>
<dbReference type="InterPro" id="IPR001296">
    <property type="entry name" value="Glyco_trans_1"/>
</dbReference>
<dbReference type="GO" id="GO:0016757">
    <property type="term" value="F:glycosyltransferase activity"/>
    <property type="evidence" value="ECO:0007669"/>
    <property type="project" value="InterPro"/>
</dbReference>
<dbReference type="PANTHER" id="PTHR12526">
    <property type="entry name" value="GLYCOSYLTRANSFERASE"/>
    <property type="match status" value="1"/>
</dbReference>
<feature type="domain" description="Glycosyltransferase subfamily 4-like N-terminal" evidence="2">
    <location>
        <begin position="14"/>
        <end position="178"/>
    </location>
</feature>
<proteinExistence type="predicted"/>
<dbReference type="Proteomes" id="UP000177310">
    <property type="component" value="Unassembled WGS sequence"/>
</dbReference>
<reference evidence="3 4" key="1">
    <citation type="journal article" date="2016" name="Nat. Commun.">
        <title>Thousands of microbial genomes shed light on interconnected biogeochemical processes in an aquifer system.</title>
        <authorList>
            <person name="Anantharaman K."/>
            <person name="Brown C.T."/>
            <person name="Hug L.A."/>
            <person name="Sharon I."/>
            <person name="Castelle C.J."/>
            <person name="Probst A.J."/>
            <person name="Thomas B.C."/>
            <person name="Singh A."/>
            <person name="Wilkins M.J."/>
            <person name="Karaoz U."/>
            <person name="Brodie E.L."/>
            <person name="Williams K.H."/>
            <person name="Hubbard S.S."/>
            <person name="Banfield J.F."/>
        </authorList>
    </citation>
    <scope>NUCLEOTIDE SEQUENCE [LARGE SCALE GENOMIC DNA]</scope>
</reference>
<protein>
    <recommendedName>
        <fullName evidence="5">Glycosyltransferase subfamily 4-like N-terminal domain-containing protein</fullName>
    </recommendedName>
</protein>
<dbReference type="Pfam" id="PF13439">
    <property type="entry name" value="Glyco_transf_4"/>
    <property type="match status" value="1"/>
</dbReference>
<dbReference type="SUPFAM" id="SSF53756">
    <property type="entry name" value="UDP-Glycosyltransferase/glycogen phosphorylase"/>
    <property type="match status" value="1"/>
</dbReference>
<dbReference type="InterPro" id="IPR028098">
    <property type="entry name" value="Glyco_trans_4-like_N"/>
</dbReference>
<dbReference type="CDD" id="cd03808">
    <property type="entry name" value="GT4_CapM-like"/>
    <property type="match status" value="1"/>
</dbReference>
<evidence type="ECO:0000313" key="3">
    <source>
        <dbReference type="EMBL" id="OGY51315.1"/>
    </source>
</evidence>
<dbReference type="Pfam" id="PF00534">
    <property type="entry name" value="Glycos_transf_1"/>
    <property type="match status" value="1"/>
</dbReference>
<organism evidence="3 4">
    <name type="scientific">Candidatus Buchananbacteria bacterium RIFCSPHIGHO2_02_FULL_56_16</name>
    <dbReference type="NCBI Taxonomy" id="1797542"/>
    <lineage>
        <taxon>Bacteria</taxon>
        <taxon>Candidatus Buchananiibacteriota</taxon>
    </lineage>
</organism>
<comment type="caution">
    <text evidence="3">The sequence shown here is derived from an EMBL/GenBank/DDBJ whole genome shotgun (WGS) entry which is preliminary data.</text>
</comment>
<name>A0A1G1YG40_9BACT</name>
<evidence type="ECO:0000259" key="1">
    <source>
        <dbReference type="Pfam" id="PF00534"/>
    </source>
</evidence>
<feature type="domain" description="Glycosyl transferase family 1" evidence="1">
    <location>
        <begin position="185"/>
        <end position="350"/>
    </location>
</feature>
<evidence type="ECO:0000259" key="2">
    <source>
        <dbReference type="Pfam" id="PF13439"/>
    </source>
</evidence>
<evidence type="ECO:0008006" key="5">
    <source>
        <dbReference type="Google" id="ProtNLM"/>
    </source>
</evidence>
<gene>
    <name evidence="3" type="ORF">A3J59_02505</name>
</gene>
<dbReference type="PANTHER" id="PTHR12526:SF630">
    <property type="entry name" value="GLYCOSYLTRANSFERASE"/>
    <property type="match status" value="1"/>
</dbReference>
<dbReference type="EMBL" id="MHIL01000020">
    <property type="protein sequence ID" value="OGY51315.1"/>
    <property type="molecule type" value="Genomic_DNA"/>
</dbReference>
<dbReference type="STRING" id="1797542.A3J59_02505"/>